<sequence length="58" mass="6677">MSETVPNAYHPINLPIANILDWLILDCNLYATRYALPRGNADQRGLLGYINTVMHRHR</sequence>
<proteinExistence type="predicted"/>
<protein>
    <submittedName>
        <fullName evidence="1">Uncharacterized protein</fullName>
    </submittedName>
</protein>
<gene>
    <name evidence="1" type="ORF">VB695_09120</name>
</gene>
<reference evidence="1 2" key="1">
    <citation type="submission" date="2023-12" db="EMBL/GenBank/DDBJ databases">
        <title>Baltic Sea Cyanobacteria.</title>
        <authorList>
            <person name="Delbaje E."/>
            <person name="Fewer D.P."/>
            <person name="Shishido T.K."/>
        </authorList>
    </citation>
    <scope>NUCLEOTIDE SEQUENCE [LARGE SCALE GENOMIC DNA]</scope>
    <source>
        <strain evidence="1 2">UHCC 0060</strain>
    </source>
</reference>
<dbReference type="EMBL" id="JAYGHK010000023">
    <property type="protein sequence ID" value="MEA5608230.1"/>
    <property type="molecule type" value="Genomic_DNA"/>
</dbReference>
<organism evidence="1 2">
    <name type="scientific">Nodularia spumigena UHCC 0060</name>
    <dbReference type="NCBI Taxonomy" id="3110300"/>
    <lineage>
        <taxon>Bacteria</taxon>
        <taxon>Bacillati</taxon>
        <taxon>Cyanobacteriota</taxon>
        <taxon>Cyanophyceae</taxon>
        <taxon>Nostocales</taxon>
        <taxon>Nodulariaceae</taxon>
        <taxon>Nodularia</taxon>
    </lineage>
</organism>
<accession>A0ABU5UT33</accession>
<dbReference type="Proteomes" id="UP001303285">
    <property type="component" value="Unassembled WGS sequence"/>
</dbReference>
<name>A0ABU5UT33_NODSP</name>
<evidence type="ECO:0000313" key="2">
    <source>
        <dbReference type="Proteomes" id="UP001303285"/>
    </source>
</evidence>
<evidence type="ECO:0000313" key="1">
    <source>
        <dbReference type="EMBL" id="MEA5608230.1"/>
    </source>
</evidence>
<comment type="caution">
    <text evidence="1">The sequence shown here is derived from an EMBL/GenBank/DDBJ whole genome shotgun (WGS) entry which is preliminary data.</text>
</comment>
<keyword evidence="2" id="KW-1185">Reference proteome</keyword>